<dbReference type="EMBL" id="AM491472">
    <property type="protein sequence ID" value="CAM33145.1"/>
    <property type="molecule type" value="Genomic_DNA"/>
</dbReference>
<evidence type="ECO:0000256" key="3">
    <source>
        <dbReference type="ARBA" id="ARBA00022801"/>
    </source>
</evidence>
<keyword evidence="3" id="KW-0378">Hydrolase</keyword>
<organism evidence="5 6">
    <name type="scientific">Salmonella phage Vi II-E1</name>
    <dbReference type="NCBI Taxonomy" id="424716"/>
    <lineage>
        <taxon>Viruses</taxon>
        <taxon>Duplodnaviria</taxon>
        <taxon>Heunggongvirae</taxon>
        <taxon>Uroviricota</taxon>
        <taxon>Caudoviricetes</taxon>
        <taxon>Macdonaldcampvirus</taxon>
        <taxon>Macdonaldcampvirus ViIIE1</taxon>
    </lineage>
</organism>
<evidence type="ECO:0000313" key="5">
    <source>
        <dbReference type="EMBL" id="CAM33145.1"/>
    </source>
</evidence>
<evidence type="ECO:0000259" key="4">
    <source>
        <dbReference type="PROSITE" id="PS51688"/>
    </source>
</evidence>
<feature type="domain" description="Peptidase S74" evidence="4">
    <location>
        <begin position="615"/>
        <end position="792"/>
    </location>
</feature>
<dbReference type="Proteomes" id="UP000001690">
    <property type="component" value="Segment"/>
</dbReference>
<dbReference type="OrthoDB" id="303at10239"/>
<evidence type="ECO:0000256" key="1">
    <source>
        <dbReference type="ARBA" id="ARBA00004328"/>
    </source>
</evidence>
<dbReference type="GO" id="GO:0098015">
    <property type="term" value="C:virus tail"/>
    <property type="evidence" value="ECO:0007669"/>
    <property type="project" value="UniProtKB-KW"/>
</dbReference>
<dbReference type="MEROPS" id="S74.001"/>
<dbReference type="InterPro" id="IPR040775">
    <property type="entry name" value="Tail_spike_N"/>
</dbReference>
<keyword evidence="2" id="KW-1227">Viral tail protein</keyword>
<dbReference type="Gene3D" id="2.150.10.10">
    <property type="entry name" value="Serralysin-like metalloprotease, C-terminal"/>
    <property type="match status" value="1"/>
</dbReference>
<dbReference type="PROSITE" id="PS51688">
    <property type="entry name" value="ICA"/>
    <property type="match status" value="1"/>
</dbReference>
<dbReference type="InterPro" id="IPR036388">
    <property type="entry name" value="WH-like_DNA-bd_sf"/>
</dbReference>
<dbReference type="Gene3D" id="2.10.10.80">
    <property type="match status" value="1"/>
</dbReference>
<dbReference type="InterPro" id="IPR036514">
    <property type="entry name" value="SGNH_hydro_sf"/>
</dbReference>
<dbReference type="InterPro" id="IPR005181">
    <property type="entry name" value="SASA"/>
</dbReference>
<protein>
    <submittedName>
        <fullName evidence="5">Maturation/adhesion protein</fullName>
    </submittedName>
</protein>
<dbReference type="Pfam" id="PF13884">
    <property type="entry name" value="Peptidase_S74"/>
    <property type="match status" value="1"/>
</dbReference>
<dbReference type="InterPro" id="IPR030392">
    <property type="entry name" value="S74_ICA"/>
</dbReference>
<accession>B1GS50</accession>
<dbReference type="KEGG" id="vg:6128893"/>
<dbReference type="RefSeq" id="YP_001742077.1">
    <property type="nucleotide sequence ID" value="NC_010495.1"/>
</dbReference>
<dbReference type="GeneID" id="6128893"/>
<keyword evidence="2" id="KW-0946">Virion</keyword>
<dbReference type="CDD" id="cd10144">
    <property type="entry name" value="Peptidase_S74_CIMCD"/>
    <property type="match status" value="1"/>
</dbReference>
<name>B1GS50_9CAUD</name>
<reference evidence="5 6" key="1">
    <citation type="journal article" date="2008" name="J. Bacteriol.">
        <title>Molecular characterization of the Salmonella enterica serovar Typhi Vi-typing bacteriophage E1.</title>
        <authorList>
            <person name="Pickard D."/>
            <person name="Thomson N.R."/>
            <person name="Baker S."/>
            <person name="Wain J."/>
            <person name="Pardo M."/>
            <person name="Goulding D."/>
            <person name="Hamlin N."/>
            <person name="Choudhary J."/>
            <person name="Threfall J."/>
            <person name="Dougan G."/>
        </authorList>
    </citation>
    <scope>NUCLEOTIDE SEQUENCE</scope>
</reference>
<gene>
    <name evidence="5" type="ORF">VIP0040</name>
</gene>
<dbReference type="InterPro" id="IPR011049">
    <property type="entry name" value="Serralysin-like_metalloprot_C"/>
</dbReference>
<dbReference type="Pfam" id="PF18668">
    <property type="entry name" value="Tail_spike_N"/>
    <property type="match status" value="1"/>
</dbReference>
<evidence type="ECO:0000256" key="2">
    <source>
        <dbReference type="ARBA" id="ARBA00022732"/>
    </source>
</evidence>
<dbReference type="Gene3D" id="1.10.10.10">
    <property type="entry name" value="Winged helix-like DNA-binding domain superfamily/Winged helix DNA-binding domain"/>
    <property type="match status" value="1"/>
</dbReference>
<keyword evidence="6" id="KW-1185">Reference proteome</keyword>
<dbReference type="Pfam" id="PF03629">
    <property type="entry name" value="SASA"/>
    <property type="match status" value="1"/>
</dbReference>
<dbReference type="SUPFAM" id="SSF52266">
    <property type="entry name" value="SGNH hydrolase"/>
    <property type="match status" value="1"/>
</dbReference>
<comment type="subcellular location">
    <subcellularLocation>
        <location evidence="1">Virion</location>
    </subcellularLocation>
</comment>
<evidence type="ECO:0000313" key="6">
    <source>
        <dbReference type="Proteomes" id="UP000001690"/>
    </source>
</evidence>
<dbReference type="GO" id="GO:0016787">
    <property type="term" value="F:hydrolase activity"/>
    <property type="evidence" value="ECO:0007669"/>
    <property type="project" value="UniProtKB-KW"/>
</dbReference>
<sequence>MIQYPSQLTGGFLIMTTNPTNKPIPSEDPRDLKYNAGKIDEFVASLAQQYTDRFGRAHYTIEGLKQLTLQQIYNLGWNLSGSFQDGGTVTSAGDILQDESTNIWYRWDNLKTLPKTVPPGSTPYSSGGTGNGKWMAVDVADVLRKDLAKPTGANLIGIHDTTVGEVLRQKVYIIAITGQSNAVGANKGGPNPANDKIVIWDGVTGGWGSSDYTKPPLSRSTPNGNNGNNNIALAFAHRLVDEHKAEKVFIIYDAVGGRPIEDWMANGVNSERYAAIKSKIEAALVSQEIVATGKTEIDFLVFAQGEENALTDTVTDYQAKLTTLDKQFRAESWMSDTTPMFIMGMSGLHMRYQVWQAQVDYCENYNRNCIYVNSAGLKTQYDVDNTGDYTHWLGESLWEHGYYRIWHALHELGVTHRQQLPPFYSRGTGLWKGDSIAISGFTSLVSSGSTTNDFPKNGPASSHAISWGYQCTASNYSLTGGYQNTMDTGASYSVSWGRGNTFSAAAQYSSSFGRENTINASYAFAAGRGHTIADQNCAALGAFSEYKTSLEDPVRFQVGTGTAAASPKTGFAVFQSGRALFSGNIDFRKDNKHSVGTPGFRASVIYAATANINTSDIATKKVRGDLTDAELRAWAKVPPTIYQILESLDEKGDNARLHAGLIAQDVAAAFESEGLDPRRYALFCEDETFEEVFEPQVQTVKRQKRGPGVIKETGIVDGVEVTIERTVDDALQYTLDGNELIPLMEETEETIMTPVRKSKGTRLGLRYIECLIFEAAYQRSIASRLEERLDKLENGD</sequence>
<dbReference type="Gene3D" id="3.40.50.1110">
    <property type="entry name" value="SGNH hydrolase"/>
    <property type="match status" value="1"/>
</dbReference>
<proteinExistence type="predicted"/>